<proteinExistence type="predicted"/>
<dbReference type="Proteomes" id="UP001143910">
    <property type="component" value="Unassembled WGS sequence"/>
</dbReference>
<sequence length="375" mass="44153">MTYLYETPDPSIHGVLFPDLEENFQFDFGIFFMDDIHPPETLRHRPALPDSSDYGYGVYFLGKCPEGRDERHDAPTEEQRSSDEAVFHVGSPQRIERKPFTALYQEYWQDNMDNEEELEFSSNYLLSRAPGRQVHLTCHRRRWVVYKEGQYITANEAVALRNAGRQGLPVPRVFCREKLYASFQGDQDIYSIKMSFIPGQPLTRSWNTLTHEERIDVFTQVRNMLLRLTIPEEAPNFIGSCDGEDIRDSRILNTHFGKICRNEKEFNRYLVSTISDAPSSVRRDYARKLNQRRHRIVFCHGDLSPDNIIVDSYMRVVGLLDWEDAGYYPECWENIKFYSRPPMVPGWHEYGRYILPNTFEEEVNDFLEVQKYQLP</sequence>
<evidence type="ECO:0000313" key="2">
    <source>
        <dbReference type="Proteomes" id="UP001143910"/>
    </source>
</evidence>
<gene>
    <name evidence="1" type="ORF">NQ176_g5863</name>
</gene>
<accession>A0ACC1N6B1</accession>
<comment type="caution">
    <text evidence="1">The sequence shown here is derived from an EMBL/GenBank/DDBJ whole genome shotgun (WGS) entry which is preliminary data.</text>
</comment>
<dbReference type="EMBL" id="JANJQO010000784">
    <property type="protein sequence ID" value="KAJ2974805.1"/>
    <property type="molecule type" value="Genomic_DNA"/>
</dbReference>
<reference evidence="1" key="1">
    <citation type="submission" date="2022-08" db="EMBL/GenBank/DDBJ databases">
        <title>Genome Sequence of Lecanicillium fungicola.</title>
        <authorList>
            <person name="Buettner E."/>
        </authorList>
    </citation>
    <scope>NUCLEOTIDE SEQUENCE</scope>
    <source>
        <strain evidence="1">Babe33</strain>
    </source>
</reference>
<evidence type="ECO:0000313" key="1">
    <source>
        <dbReference type="EMBL" id="KAJ2974805.1"/>
    </source>
</evidence>
<organism evidence="1 2">
    <name type="scientific">Zarea fungicola</name>
    <dbReference type="NCBI Taxonomy" id="93591"/>
    <lineage>
        <taxon>Eukaryota</taxon>
        <taxon>Fungi</taxon>
        <taxon>Dikarya</taxon>
        <taxon>Ascomycota</taxon>
        <taxon>Pezizomycotina</taxon>
        <taxon>Sordariomycetes</taxon>
        <taxon>Hypocreomycetidae</taxon>
        <taxon>Hypocreales</taxon>
        <taxon>Cordycipitaceae</taxon>
        <taxon>Zarea</taxon>
    </lineage>
</organism>
<protein>
    <submittedName>
        <fullName evidence="1">Uncharacterized protein</fullName>
    </submittedName>
</protein>
<name>A0ACC1N6B1_9HYPO</name>
<keyword evidence="2" id="KW-1185">Reference proteome</keyword>